<evidence type="ECO:0000256" key="3">
    <source>
        <dbReference type="ARBA" id="ARBA00022490"/>
    </source>
</evidence>
<evidence type="ECO:0000256" key="5">
    <source>
        <dbReference type="SAM" id="MobiDB-lite"/>
    </source>
</evidence>
<dbReference type="InterPro" id="IPR029071">
    <property type="entry name" value="Ubiquitin-like_domsf"/>
</dbReference>
<dbReference type="InterPro" id="IPR000626">
    <property type="entry name" value="Ubiquitin-like_dom"/>
</dbReference>
<feature type="compositionally biased region" description="Low complexity" evidence="5">
    <location>
        <begin position="199"/>
        <end position="210"/>
    </location>
</feature>
<reference evidence="8" key="2">
    <citation type="journal article" date="2017" name="Sci. Adv.">
        <title>A tail of two voltages: Proteomic comparison of the three electric organs of the electric eel.</title>
        <authorList>
            <person name="Traeger L.L."/>
            <person name="Sabat G."/>
            <person name="Barrett-Wilt G.A."/>
            <person name="Wells G.B."/>
            <person name="Sussman M.R."/>
        </authorList>
    </citation>
    <scope>NUCLEOTIDE SEQUENCE [LARGE SCALE GENOMIC DNA]</scope>
</reference>
<feature type="compositionally biased region" description="Low complexity" evidence="5">
    <location>
        <begin position="397"/>
        <end position="416"/>
    </location>
</feature>
<dbReference type="PANTHER" id="PTHR23010">
    <property type="entry name" value="MIDNOLIN"/>
    <property type="match status" value="1"/>
</dbReference>
<feature type="region of interest" description="Disordered" evidence="5">
    <location>
        <begin position="384"/>
        <end position="416"/>
    </location>
</feature>
<evidence type="ECO:0000256" key="2">
    <source>
        <dbReference type="ARBA" id="ARBA00004604"/>
    </source>
</evidence>
<dbReference type="Pfam" id="PF00240">
    <property type="entry name" value="ubiquitin"/>
    <property type="match status" value="1"/>
</dbReference>
<reference evidence="7" key="5">
    <citation type="submission" date="2025-09" db="UniProtKB">
        <authorList>
            <consortium name="Ensembl"/>
        </authorList>
    </citation>
    <scope>IDENTIFICATION</scope>
</reference>
<keyword evidence="4" id="KW-0539">Nucleus</keyword>
<proteinExistence type="predicted"/>
<dbReference type="SUPFAM" id="SSF54236">
    <property type="entry name" value="Ubiquitin-like"/>
    <property type="match status" value="1"/>
</dbReference>
<gene>
    <name evidence="7" type="primary">MIDN</name>
</gene>
<evidence type="ECO:0000256" key="4">
    <source>
        <dbReference type="ARBA" id="ARBA00023242"/>
    </source>
</evidence>
<dbReference type="InterPro" id="IPR039336">
    <property type="entry name" value="Midnolin"/>
</dbReference>
<dbReference type="SMART" id="SM00213">
    <property type="entry name" value="UBQ"/>
    <property type="match status" value="1"/>
</dbReference>
<organism evidence="7 8">
    <name type="scientific">Electrophorus electricus</name>
    <name type="common">Electric eel</name>
    <name type="synonym">Gymnotus electricus</name>
    <dbReference type="NCBI Taxonomy" id="8005"/>
    <lineage>
        <taxon>Eukaryota</taxon>
        <taxon>Metazoa</taxon>
        <taxon>Chordata</taxon>
        <taxon>Craniata</taxon>
        <taxon>Vertebrata</taxon>
        <taxon>Euteleostomi</taxon>
        <taxon>Actinopterygii</taxon>
        <taxon>Neopterygii</taxon>
        <taxon>Teleostei</taxon>
        <taxon>Ostariophysi</taxon>
        <taxon>Gymnotiformes</taxon>
        <taxon>Gymnotoidei</taxon>
        <taxon>Gymnotidae</taxon>
        <taxon>Electrophorus</taxon>
    </lineage>
</organism>
<sequence length="441" mass="47004">MDQHTETRSCTGHGSRSRCPELVHEHSMNLSINSTTGTRFELSLPLEETVEGLKRRLSQKLRVAKDRLALLHKDTRLTTGRLQDFGITDGSKLTLVPSVEAGLMVSTAKALEFPVSDFLSGRSPLTLALRVGDHMMFVQLQLAAQSSAGQQAAARGPASVAGTSTGTCGGGAGHAYIPAVAHGSQRVAPGSHSHPPHLSPSSSPVLSPGSAHQSHLPTGTHSPTGECGTPSSWPSRKPGAVIESFVNHAPGVFSGTFSGTLHPNCQDSDGRPRRDVSTILQILNDLLSATRHYQGAPPALTQLRCHTQSPASPQVSPPTSPATAELPSAPPSPTSSSPTSDRPPVCHGRPIRTNGEPSRQTENRATRCKVERLQLLLRQRRLRRRARREPRSPYPWLAARKAARSRSASSLSSDGSLDLDYDEAVWQADVPADVGSEFAVA</sequence>
<protein>
    <recommendedName>
        <fullName evidence="6">Ubiquitin-like domain-containing protein</fullName>
    </recommendedName>
</protein>
<comment type="subcellular location">
    <subcellularLocation>
        <location evidence="1">Cytoplasm</location>
        <location evidence="1">Cytosol</location>
    </subcellularLocation>
    <subcellularLocation>
        <location evidence="2">Nucleus</location>
        <location evidence="2">Nucleolus</location>
    </subcellularLocation>
</comment>
<dbReference type="PANTHER" id="PTHR23010:SF1">
    <property type="entry name" value="MIDNOLIN"/>
    <property type="match status" value="1"/>
</dbReference>
<feature type="domain" description="Ubiquitin-like" evidence="6">
    <location>
        <begin position="28"/>
        <end position="102"/>
    </location>
</feature>
<dbReference type="Proteomes" id="UP000314983">
    <property type="component" value="Chromosome 7"/>
</dbReference>
<dbReference type="OMA" id="RMVLLHR"/>
<dbReference type="PROSITE" id="PS50053">
    <property type="entry name" value="UBIQUITIN_2"/>
    <property type="match status" value="1"/>
</dbReference>
<dbReference type="GeneTree" id="ENSGT00510000049027"/>
<reference evidence="8" key="1">
    <citation type="journal article" date="2014" name="Science">
        <title>Nonhuman genetics. Genomic basis for the convergent evolution of electric organs.</title>
        <authorList>
            <person name="Gallant J.R."/>
            <person name="Traeger L.L."/>
            <person name="Volkening J.D."/>
            <person name="Moffett H."/>
            <person name="Chen P.H."/>
            <person name="Novina C.D."/>
            <person name="Phillips G.N.Jr."/>
            <person name="Anand R."/>
            <person name="Wells G.B."/>
            <person name="Pinch M."/>
            <person name="Guth R."/>
            <person name="Unguez G.A."/>
            <person name="Albert J.S."/>
            <person name="Zakon H.H."/>
            <person name="Samanta M.P."/>
            <person name="Sussman M.R."/>
        </authorList>
    </citation>
    <scope>NUCLEOTIDE SEQUENCE [LARGE SCALE GENOMIC DNA]</scope>
</reference>
<keyword evidence="8" id="KW-1185">Reference proteome</keyword>
<feature type="region of interest" description="Disordered" evidence="5">
    <location>
        <begin position="185"/>
        <end position="238"/>
    </location>
</feature>
<dbReference type="Gene3D" id="3.10.20.90">
    <property type="entry name" value="Phosphatidylinositol 3-kinase Catalytic Subunit, Chain A, domain 1"/>
    <property type="match status" value="1"/>
</dbReference>
<dbReference type="FunFam" id="3.10.20.90:FF:000180">
    <property type="entry name" value="midnolin isoform X1"/>
    <property type="match status" value="1"/>
</dbReference>
<evidence type="ECO:0000313" key="7">
    <source>
        <dbReference type="Ensembl" id="ENSEEEP00000050220.2"/>
    </source>
</evidence>
<accession>A0A4W4HJA3</accession>
<dbReference type="GO" id="GO:0005829">
    <property type="term" value="C:cytosol"/>
    <property type="evidence" value="ECO:0007669"/>
    <property type="project" value="UniProtKB-SubCell"/>
</dbReference>
<evidence type="ECO:0000259" key="6">
    <source>
        <dbReference type="PROSITE" id="PS50053"/>
    </source>
</evidence>
<dbReference type="GO" id="GO:0005730">
    <property type="term" value="C:nucleolus"/>
    <property type="evidence" value="ECO:0007669"/>
    <property type="project" value="UniProtKB-SubCell"/>
</dbReference>
<feature type="region of interest" description="Disordered" evidence="5">
    <location>
        <begin position="307"/>
        <end position="367"/>
    </location>
</feature>
<reference evidence="7" key="4">
    <citation type="submission" date="2025-08" db="UniProtKB">
        <authorList>
            <consortium name="Ensembl"/>
        </authorList>
    </citation>
    <scope>IDENTIFICATION</scope>
</reference>
<feature type="compositionally biased region" description="Polar residues" evidence="5">
    <location>
        <begin position="211"/>
        <end position="234"/>
    </location>
</feature>
<keyword evidence="3" id="KW-0963">Cytoplasm</keyword>
<dbReference type="Ensembl" id="ENSEEET00000050769.2">
    <property type="protein sequence ID" value="ENSEEEP00000050220.2"/>
    <property type="gene ID" value="ENSEEEG00000023619.2"/>
</dbReference>
<reference evidence="7" key="3">
    <citation type="submission" date="2020-05" db="EMBL/GenBank/DDBJ databases">
        <title>Electrophorus electricus (electric eel) genome, fEleEle1, primary haplotype.</title>
        <authorList>
            <person name="Myers G."/>
            <person name="Meyer A."/>
            <person name="Fedrigo O."/>
            <person name="Formenti G."/>
            <person name="Rhie A."/>
            <person name="Tracey A."/>
            <person name="Sims Y."/>
            <person name="Jarvis E.D."/>
        </authorList>
    </citation>
    <scope>NUCLEOTIDE SEQUENCE [LARGE SCALE GENOMIC DNA]</scope>
</reference>
<dbReference type="CDD" id="cd01804">
    <property type="entry name" value="Ubl_midnolin"/>
    <property type="match status" value="1"/>
</dbReference>
<dbReference type="AlphaFoldDB" id="A0A4W4HJA3"/>
<feature type="region of interest" description="Disordered" evidence="5">
    <location>
        <begin position="1"/>
        <end position="22"/>
    </location>
</feature>
<evidence type="ECO:0000256" key="1">
    <source>
        <dbReference type="ARBA" id="ARBA00004514"/>
    </source>
</evidence>
<name>A0A4W4HJA3_ELEEL</name>
<evidence type="ECO:0000313" key="8">
    <source>
        <dbReference type="Proteomes" id="UP000314983"/>
    </source>
</evidence>